<dbReference type="SMART" id="SM00382">
    <property type="entry name" value="AAA"/>
    <property type="match status" value="2"/>
</dbReference>
<dbReference type="InterPro" id="IPR011527">
    <property type="entry name" value="ABC1_TM_dom"/>
</dbReference>
<feature type="transmembrane region" description="Helical" evidence="9">
    <location>
        <begin position="402"/>
        <end position="423"/>
    </location>
</feature>
<dbReference type="Pfam" id="PF00005">
    <property type="entry name" value="ABC_tran"/>
    <property type="match status" value="2"/>
</dbReference>
<feature type="transmembrane region" description="Helical" evidence="9">
    <location>
        <begin position="32"/>
        <end position="49"/>
    </location>
</feature>
<dbReference type="InterPro" id="IPR017871">
    <property type="entry name" value="ABC_transporter-like_CS"/>
</dbReference>
<dbReference type="FunFam" id="1.20.1560.10:FF:000066">
    <property type="entry name" value="ABC multidrug transporter (Eurofung)"/>
    <property type="match status" value="1"/>
</dbReference>
<evidence type="ECO:0000259" key="11">
    <source>
        <dbReference type="PROSITE" id="PS50929"/>
    </source>
</evidence>
<dbReference type="STRING" id="1276538.A0A1X7RI37"/>
<evidence type="ECO:0008006" key="14">
    <source>
        <dbReference type="Google" id="ProtNLM"/>
    </source>
</evidence>
<name>A0A1X7RI37_ZYMT9</name>
<feature type="transmembrane region" description="Helical" evidence="9">
    <location>
        <begin position="873"/>
        <end position="894"/>
    </location>
</feature>
<dbReference type="InterPro" id="IPR044746">
    <property type="entry name" value="ABCC_6TM_D1"/>
</dbReference>
<dbReference type="PROSITE" id="PS50893">
    <property type="entry name" value="ABC_TRANSPORTER_2"/>
    <property type="match status" value="2"/>
</dbReference>
<evidence type="ECO:0000256" key="1">
    <source>
        <dbReference type="ARBA" id="ARBA00004141"/>
    </source>
</evidence>
<feature type="domain" description="ABC transporter" evidence="10">
    <location>
        <begin position="1197"/>
        <end position="1428"/>
    </location>
</feature>
<reference evidence="12 13" key="1">
    <citation type="submission" date="2016-06" db="EMBL/GenBank/DDBJ databases">
        <authorList>
            <person name="Kjaerup R.B."/>
            <person name="Dalgaard T.S."/>
            <person name="Juul-Madsen H.R."/>
        </authorList>
    </citation>
    <scope>NUCLEOTIDE SEQUENCE [LARGE SCALE GENOMIC DNA]</scope>
</reference>
<evidence type="ECO:0000313" key="13">
    <source>
        <dbReference type="Proteomes" id="UP000215127"/>
    </source>
</evidence>
<organism evidence="12 13">
    <name type="scientific">Zymoseptoria tritici (strain ST99CH_3D7)</name>
    <dbReference type="NCBI Taxonomy" id="1276538"/>
    <lineage>
        <taxon>Eukaryota</taxon>
        <taxon>Fungi</taxon>
        <taxon>Dikarya</taxon>
        <taxon>Ascomycota</taxon>
        <taxon>Pezizomycotina</taxon>
        <taxon>Dothideomycetes</taxon>
        <taxon>Dothideomycetidae</taxon>
        <taxon>Mycosphaerellales</taxon>
        <taxon>Mycosphaerellaceae</taxon>
        <taxon>Zymoseptoria</taxon>
    </lineage>
</organism>
<evidence type="ECO:0000256" key="9">
    <source>
        <dbReference type="SAM" id="Phobius"/>
    </source>
</evidence>
<feature type="domain" description="ABC transmembrane type-1" evidence="11">
    <location>
        <begin position="880"/>
        <end position="1160"/>
    </location>
</feature>
<feature type="transmembrane region" description="Helical" evidence="9">
    <location>
        <begin position="915"/>
        <end position="938"/>
    </location>
</feature>
<accession>A0A1X7RI37</accession>
<keyword evidence="2" id="KW-0813">Transport</keyword>
<dbReference type="CDD" id="cd18579">
    <property type="entry name" value="ABC_6TM_ABCC_D1"/>
    <property type="match status" value="1"/>
</dbReference>
<dbReference type="InterPro" id="IPR036640">
    <property type="entry name" value="ABC1_TM_sf"/>
</dbReference>
<evidence type="ECO:0000256" key="6">
    <source>
        <dbReference type="ARBA" id="ARBA00022989"/>
    </source>
</evidence>
<feature type="transmembrane region" description="Helical" evidence="9">
    <location>
        <begin position="1006"/>
        <end position="1033"/>
    </location>
</feature>
<feature type="transmembrane region" description="Helical" evidence="9">
    <location>
        <begin position="1102"/>
        <end position="1125"/>
    </location>
</feature>
<dbReference type="SUPFAM" id="SSF90123">
    <property type="entry name" value="ABC transporter transmembrane region"/>
    <property type="match status" value="2"/>
</dbReference>
<feature type="domain" description="ABC transmembrane type-1" evidence="11">
    <location>
        <begin position="274"/>
        <end position="548"/>
    </location>
</feature>
<dbReference type="FunFam" id="1.20.1560.10:FF:000055">
    <property type="entry name" value="ABC multidrug transporter (Eurofung)"/>
    <property type="match status" value="1"/>
</dbReference>
<feature type="transmembrane region" description="Helical" evidence="9">
    <location>
        <begin position="70"/>
        <end position="92"/>
    </location>
</feature>
<evidence type="ECO:0000259" key="10">
    <source>
        <dbReference type="PROSITE" id="PS50893"/>
    </source>
</evidence>
<sequence>MACTIGQAGDNLFGPAVGASCFDFTLLFEQSLLQLVPSAILFLFLPLRVSQLRRQNVKFLRSGARFVKTASIAILAIAQLVLLVLWCLSPQYRTSVSIPAAAISCLASLSLVYLSNLEHSRSIRPSSVINLYLFGSLVLDIPQARTLWLRQAPKEVSALFTACLGLKTLVLFLEARGKRGSLFPQYRLYAPEALVNLFNRTVLWWLNPLFWQGYNKFLAIEKLYNVDPDLASSAVEARFNTVRKDKHATSKWSLVLSTSSAIRYTFLAMVIPRLCLSALRLSQPLLINRITGLLSDRLDEQDNDVPNALIAATGLLYIGLAVSTASYQRELHRLITKIRGIMVTIVYAKVLKLDSASLADGAASTLITTDVERICSSLKEVDDLFATPIEIAVAIYLLERQIGVSCIAPVAVSGILTLMSFWGSSTAVPMQRRWLAAVTERIAYTSSVLGSPRGFKMLGLTNYFIDSIQALRVEELARYAQYRKYVTWRNVFAQVPTAFSMPFTLMMFTLINGGDALTTSRAFTTLALVALLTSPTQNLIHAIPSAQTALASFERIQNFLVLEDGVHSQSLHDEGDEPSGEGIQLASKATRTKVQLDKACFEMGTGREILRDISLTLPPQTLTILSGPVGCGKSTLLHAILGESTLSKGIRSVTGQPSFAFCSQDSWLPNGTVRNLILAGAEFDQEWYSTVVSACALNHDIAALPSGDSTRIGSKGVSLSGGQRQRLALARAVYARAHILLADNVLSGADSSTSAHVFAHVFGPRGLCKQLGMIAVLSTYDERCLPDADRIVVLGHNGTISEQGSYSELVANGSYVRNMQTLQHPTGNGGNTEEDGPPSADIMASSDMLEVAQQDLARRTGDMAVYSYYVKSIGWKLSTIVILSCVIVGFSETFPSLWVRWWSTAEETDRGQLPLGGWIGVSFLLAMIACLANGAAIWTMLVNSVPKSSATLHRQILETAMHAPYQFFVTTDAGTTLNRFSTDMNLIEQELAGSVLQFTEGMATSIFSAVLILAGADYAGAIAPFVMAVVYLIQRVYLRTSRQLRFLELEAQAPLLTHCTETLAGVTTIRAFGWQHRSHQKLCDLLDSSQRAYYLMLCIQRWLGLVLGLVTAAIAITVVAMALTLQTSSSAGAVGVSLLSILSFSTILSDLINSWTNLETSLGAVARCRNFQSSTASEDKAGESQIAPGAWPENGSVVIKNLSASYNEGDSPVLKSISLSIAAGQKIGICGRSGSGKSTLLLTLLRLLDLSSGTIEVDGIDLFTLPRQTIRERITALPQEVVTFPGTLHANLDPSSLHSTSACEAALQKVGLYSRVAESGGLETDMTSLNFSQGQLQLFAVARCLLRKSKILLVDEMTSSVDAIAEETVMRLVREEFAESTVIAVAHRLGTIMDFDRTVVMDAGDIVEVGTPEELRERVGGMFRGMWERLGH</sequence>
<feature type="transmembrane region" description="Helical" evidence="9">
    <location>
        <begin position="98"/>
        <end position="115"/>
    </location>
</feature>
<feature type="domain" description="ABC transporter" evidence="10">
    <location>
        <begin position="594"/>
        <end position="822"/>
    </location>
</feature>
<evidence type="ECO:0000256" key="4">
    <source>
        <dbReference type="ARBA" id="ARBA00022741"/>
    </source>
</evidence>
<keyword evidence="6 9" id="KW-1133">Transmembrane helix</keyword>
<dbReference type="PANTHER" id="PTHR24223:SF399">
    <property type="entry name" value="ABC TRANSPORTER ATNG"/>
    <property type="match status" value="1"/>
</dbReference>
<dbReference type="PANTHER" id="PTHR24223">
    <property type="entry name" value="ATP-BINDING CASSETTE SUB-FAMILY C"/>
    <property type="match status" value="1"/>
</dbReference>
<dbReference type="InterPro" id="IPR050173">
    <property type="entry name" value="ABC_transporter_C-like"/>
</dbReference>
<dbReference type="FunFam" id="3.40.50.300:FF:000630">
    <property type="entry name" value="ATP-binding cassette (ABC) transporter, putative"/>
    <property type="match status" value="1"/>
</dbReference>
<evidence type="ECO:0000256" key="3">
    <source>
        <dbReference type="ARBA" id="ARBA00022692"/>
    </source>
</evidence>
<dbReference type="GO" id="GO:0005524">
    <property type="term" value="F:ATP binding"/>
    <property type="evidence" value="ECO:0007669"/>
    <property type="project" value="UniProtKB-KW"/>
</dbReference>
<keyword evidence="5" id="KW-0067">ATP-binding</keyword>
<dbReference type="InterPro" id="IPR044726">
    <property type="entry name" value="ABCC_6TM_D2"/>
</dbReference>
<evidence type="ECO:0000313" key="12">
    <source>
        <dbReference type="EMBL" id="SMQ47088.1"/>
    </source>
</evidence>
<gene>
    <name evidence="12" type="ORF">ZT3D7_G2235</name>
</gene>
<dbReference type="EMBL" id="LT853693">
    <property type="protein sequence ID" value="SMQ47088.1"/>
    <property type="molecule type" value="Genomic_DNA"/>
</dbReference>
<dbReference type="PROSITE" id="PS50929">
    <property type="entry name" value="ABC_TM1F"/>
    <property type="match status" value="2"/>
</dbReference>
<dbReference type="GO" id="GO:0016020">
    <property type="term" value="C:membrane"/>
    <property type="evidence" value="ECO:0007669"/>
    <property type="project" value="UniProtKB-SubCell"/>
</dbReference>
<keyword evidence="4" id="KW-0547">Nucleotide-binding</keyword>
<dbReference type="SUPFAM" id="SSF52540">
    <property type="entry name" value="P-loop containing nucleoside triphosphate hydrolases"/>
    <property type="match status" value="2"/>
</dbReference>
<comment type="subcellular location">
    <subcellularLocation>
        <location evidence="1">Membrane</location>
        <topology evidence="1">Multi-pass membrane protein</topology>
    </subcellularLocation>
</comment>
<dbReference type="InterPro" id="IPR003439">
    <property type="entry name" value="ABC_transporter-like_ATP-bd"/>
</dbReference>
<dbReference type="CDD" id="cd18580">
    <property type="entry name" value="ABC_6TM_ABCC_D2"/>
    <property type="match status" value="1"/>
</dbReference>
<dbReference type="Gene3D" id="3.40.50.300">
    <property type="entry name" value="P-loop containing nucleotide triphosphate hydrolases"/>
    <property type="match status" value="2"/>
</dbReference>
<evidence type="ECO:0000256" key="7">
    <source>
        <dbReference type="ARBA" id="ARBA00023136"/>
    </source>
</evidence>
<dbReference type="Pfam" id="PF00664">
    <property type="entry name" value="ABC_membrane"/>
    <property type="match status" value="2"/>
</dbReference>
<protein>
    <recommendedName>
        <fullName evidence="14">ABC transporter domain-containing protein</fullName>
    </recommendedName>
</protein>
<dbReference type="InterPro" id="IPR003593">
    <property type="entry name" value="AAA+_ATPase"/>
</dbReference>
<keyword evidence="13" id="KW-1185">Reference proteome</keyword>
<keyword evidence="7 9" id="KW-0472">Membrane</keyword>
<dbReference type="Gene3D" id="1.20.1560.10">
    <property type="entry name" value="ABC transporter type 1, transmembrane domain"/>
    <property type="match status" value="2"/>
</dbReference>
<keyword evidence="3 9" id="KW-0812">Transmembrane</keyword>
<feature type="transmembrane region" description="Helical" evidence="9">
    <location>
        <begin position="252"/>
        <end position="271"/>
    </location>
</feature>
<evidence type="ECO:0000256" key="2">
    <source>
        <dbReference type="ARBA" id="ARBA00022448"/>
    </source>
</evidence>
<keyword evidence="8" id="KW-0325">Glycoprotein</keyword>
<feature type="transmembrane region" description="Helical" evidence="9">
    <location>
        <begin position="308"/>
        <end position="327"/>
    </location>
</feature>
<proteinExistence type="predicted"/>
<dbReference type="InterPro" id="IPR027417">
    <property type="entry name" value="P-loop_NTPase"/>
</dbReference>
<dbReference type="InterPro" id="IPR056227">
    <property type="entry name" value="TMD0_ABC"/>
</dbReference>
<evidence type="ECO:0000256" key="8">
    <source>
        <dbReference type="ARBA" id="ARBA00023180"/>
    </source>
</evidence>
<evidence type="ECO:0000256" key="5">
    <source>
        <dbReference type="ARBA" id="ARBA00022840"/>
    </source>
</evidence>
<dbReference type="Pfam" id="PF24357">
    <property type="entry name" value="TMD0_ABC"/>
    <property type="match status" value="1"/>
</dbReference>
<dbReference type="GO" id="GO:0140359">
    <property type="term" value="F:ABC-type transporter activity"/>
    <property type="evidence" value="ECO:0007669"/>
    <property type="project" value="InterPro"/>
</dbReference>
<dbReference type="Proteomes" id="UP000215127">
    <property type="component" value="Chromosome 2"/>
</dbReference>
<dbReference type="PROSITE" id="PS00211">
    <property type="entry name" value="ABC_TRANSPORTER_1"/>
    <property type="match status" value="2"/>
</dbReference>
<dbReference type="GO" id="GO:0016887">
    <property type="term" value="F:ATP hydrolysis activity"/>
    <property type="evidence" value="ECO:0007669"/>
    <property type="project" value="InterPro"/>
</dbReference>